<evidence type="ECO:0000259" key="2">
    <source>
        <dbReference type="PROSITE" id="PS51502"/>
    </source>
</evidence>
<dbReference type="PANTHER" id="PTHR33178:SF10">
    <property type="entry name" value="STRESS-RESPONSE A_B BARREL DOMAIN-CONTAINING PROTEIN"/>
    <property type="match status" value="1"/>
</dbReference>
<accession>A0A964WWM2</accession>
<dbReference type="Proteomes" id="UP000667650">
    <property type="component" value="Unassembled WGS sequence"/>
</dbReference>
<evidence type="ECO:0000256" key="1">
    <source>
        <dbReference type="ARBA" id="ARBA00011738"/>
    </source>
</evidence>
<protein>
    <submittedName>
        <fullName evidence="3">Dabb family protein</fullName>
    </submittedName>
</protein>
<dbReference type="InterPro" id="IPR013097">
    <property type="entry name" value="Dabb"/>
</dbReference>
<evidence type="ECO:0000313" key="4">
    <source>
        <dbReference type="Proteomes" id="UP000667650"/>
    </source>
</evidence>
<proteinExistence type="predicted"/>
<name>A0A964WWM2_9FLAO</name>
<dbReference type="SMART" id="SM00886">
    <property type="entry name" value="Dabb"/>
    <property type="match status" value="1"/>
</dbReference>
<keyword evidence="4" id="KW-1185">Reference proteome</keyword>
<organism evidence="3 4">
    <name type="scientific">Flagellimonas ochracea</name>
    <dbReference type="NCBI Taxonomy" id="2696472"/>
    <lineage>
        <taxon>Bacteria</taxon>
        <taxon>Pseudomonadati</taxon>
        <taxon>Bacteroidota</taxon>
        <taxon>Flavobacteriia</taxon>
        <taxon>Flavobacteriales</taxon>
        <taxon>Flavobacteriaceae</taxon>
        <taxon>Flagellimonas</taxon>
    </lineage>
</organism>
<dbReference type="PROSITE" id="PS51502">
    <property type="entry name" value="S_R_A_B_BARREL"/>
    <property type="match status" value="1"/>
</dbReference>
<dbReference type="PANTHER" id="PTHR33178">
    <property type="match status" value="1"/>
</dbReference>
<dbReference type="SUPFAM" id="SSF54909">
    <property type="entry name" value="Dimeric alpha+beta barrel"/>
    <property type="match status" value="1"/>
</dbReference>
<dbReference type="EMBL" id="JAAABI010000001">
    <property type="protein sequence ID" value="NAY90923.1"/>
    <property type="molecule type" value="Genomic_DNA"/>
</dbReference>
<dbReference type="AlphaFoldDB" id="A0A964WWM2"/>
<sequence length="135" mass="15686">MGVLCSSFSCKQNQTEKAESSIKDHESVVHTEDRLLRHVVIFKFKEDSSEQDVHDLTMAFYNLTKEIPVIKDFEWGLNDSPEDLHQGFTHCYLLTFESEEARDSIYAPHPAHKAFVESLQPHLEKVFVVDYWTNP</sequence>
<dbReference type="Pfam" id="PF07876">
    <property type="entry name" value="Dabb"/>
    <property type="match status" value="1"/>
</dbReference>
<feature type="domain" description="Stress-response A/B barrel" evidence="2">
    <location>
        <begin position="36"/>
        <end position="131"/>
    </location>
</feature>
<evidence type="ECO:0000313" key="3">
    <source>
        <dbReference type="EMBL" id="NAY90923.1"/>
    </source>
</evidence>
<dbReference type="InterPro" id="IPR011008">
    <property type="entry name" value="Dimeric_a/b-barrel"/>
</dbReference>
<dbReference type="Gene3D" id="3.30.70.100">
    <property type="match status" value="1"/>
</dbReference>
<gene>
    <name evidence="3" type="ORF">GTQ34_03240</name>
</gene>
<comment type="subunit">
    <text evidence="1">Homodimer.</text>
</comment>
<comment type="caution">
    <text evidence="3">The sequence shown here is derived from an EMBL/GenBank/DDBJ whole genome shotgun (WGS) entry which is preliminary data.</text>
</comment>
<dbReference type="InterPro" id="IPR044662">
    <property type="entry name" value="HS1/DABB1-like"/>
</dbReference>
<reference evidence="3" key="1">
    <citation type="submission" date="2020-01" db="EMBL/GenBank/DDBJ databases">
        <title>Muricauda ochracea sp. nov., isolated from a tidal flat of Garorim bay in Korea.</title>
        <authorList>
            <person name="Kim D."/>
            <person name="Yoo Y."/>
            <person name="Kim J.-J."/>
        </authorList>
    </citation>
    <scope>NUCLEOTIDE SEQUENCE</scope>
    <source>
        <strain evidence="3">JGD-17</strain>
    </source>
</reference>